<feature type="region of interest" description="Disordered" evidence="4">
    <location>
        <begin position="1384"/>
        <end position="1422"/>
    </location>
</feature>
<dbReference type="Gene3D" id="3.40.50.11210">
    <property type="entry name" value="Rap/Ran-GAP"/>
    <property type="match status" value="1"/>
</dbReference>
<protein>
    <submittedName>
        <fullName evidence="7">Signal-induced proliferation-associated 1 like protein 1</fullName>
    </submittedName>
</protein>
<proteinExistence type="predicted"/>
<dbReference type="Pfam" id="PF00595">
    <property type="entry name" value="PDZ"/>
    <property type="match status" value="1"/>
</dbReference>
<feature type="region of interest" description="Disordered" evidence="4">
    <location>
        <begin position="1461"/>
        <end position="1488"/>
    </location>
</feature>
<dbReference type="GO" id="GO:0051056">
    <property type="term" value="P:regulation of small GTPase mediated signal transduction"/>
    <property type="evidence" value="ECO:0007669"/>
    <property type="project" value="InterPro"/>
</dbReference>
<feature type="compositionally biased region" description="Polar residues" evidence="4">
    <location>
        <begin position="1249"/>
        <end position="1258"/>
    </location>
</feature>
<reference evidence="7" key="1">
    <citation type="journal article" date="2016" name="Ticks Tick Borne Dis.">
        <title>De novo assembly and annotation of the salivary gland transcriptome of Rhipicephalus appendiculatus male and female ticks during blood feeding.</title>
        <authorList>
            <person name="de Castro M.H."/>
            <person name="de Klerk D."/>
            <person name="Pienaar R."/>
            <person name="Latif A.A."/>
            <person name="Rees D.J."/>
            <person name="Mans B.J."/>
        </authorList>
    </citation>
    <scope>NUCLEOTIDE SEQUENCE</scope>
    <source>
        <tissue evidence="7">Salivary glands</tissue>
    </source>
</reference>
<dbReference type="GO" id="GO:0005096">
    <property type="term" value="F:GTPase activator activity"/>
    <property type="evidence" value="ECO:0007669"/>
    <property type="project" value="UniProtKB-KW"/>
</dbReference>
<feature type="compositionally biased region" description="Low complexity" evidence="4">
    <location>
        <begin position="40"/>
        <end position="53"/>
    </location>
</feature>
<dbReference type="InterPro" id="IPR035974">
    <property type="entry name" value="Rap/Ran-GAP_sf"/>
</dbReference>
<evidence type="ECO:0000256" key="1">
    <source>
        <dbReference type="ARBA" id="ARBA00022468"/>
    </source>
</evidence>
<feature type="compositionally biased region" description="Low complexity" evidence="4">
    <location>
        <begin position="1461"/>
        <end position="1481"/>
    </location>
</feature>
<evidence type="ECO:0000256" key="2">
    <source>
        <dbReference type="ARBA" id="ARBA00022553"/>
    </source>
</evidence>
<feature type="compositionally biased region" description="Low complexity" evidence="4">
    <location>
        <begin position="375"/>
        <end position="397"/>
    </location>
</feature>
<evidence type="ECO:0000256" key="3">
    <source>
        <dbReference type="ARBA" id="ARBA00023054"/>
    </source>
</evidence>
<feature type="domain" description="Rap-GAP" evidence="5">
    <location>
        <begin position="560"/>
        <end position="777"/>
    </location>
</feature>
<evidence type="ECO:0000256" key="4">
    <source>
        <dbReference type="SAM" id="MobiDB-lite"/>
    </source>
</evidence>
<dbReference type="CDD" id="cd14688">
    <property type="entry name" value="bZIP_YAP"/>
    <property type="match status" value="1"/>
</dbReference>
<dbReference type="CDD" id="cd06745">
    <property type="entry name" value="PDZ_SIPA1-like"/>
    <property type="match status" value="1"/>
</dbReference>
<accession>A0A131YU63</accession>
<keyword evidence="2" id="KW-0597">Phosphoprotein</keyword>
<dbReference type="SMART" id="SM00228">
    <property type="entry name" value="PDZ"/>
    <property type="match status" value="1"/>
</dbReference>
<evidence type="ECO:0000259" key="6">
    <source>
        <dbReference type="PROSITE" id="PS50106"/>
    </source>
</evidence>
<dbReference type="PANTHER" id="PTHR15711:SF22">
    <property type="entry name" value="RAP-GAP DOMAIN-CONTAINING PROTEIN"/>
    <property type="match status" value="1"/>
</dbReference>
<feature type="region of interest" description="Disordered" evidence="4">
    <location>
        <begin position="368"/>
        <end position="400"/>
    </location>
</feature>
<feature type="region of interest" description="Disordered" evidence="4">
    <location>
        <begin position="1167"/>
        <end position="1371"/>
    </location>
</feature>
<dbReference type="Pfam" id="PF02145">
    <property type="entry name" value="Rap_GAP"/>
    <property type="match status" value="1"/>
</dbReference>
<feature type="compositionally biased region" description="Polar residues" evidence="4">
    <location>
        <begin position="1267"/>
        <end position="1277"/>
    </location>
</feature>
<feature type="region of interest" description="Disordered" evidence="4">
    <location>
        <begin position="28"/>
        <end position="128"/>
    </location>
</feature>
<dbReference type="SUPFAM" id="SSF50156">
    <property type="entry name" value="PDZ domain-like"/>
    <property type="match status" value="1"/>
</dbReference>
<dbReference type="Gene3D" id="2.30.42.10">
    <property type="match status" value="1"/>
</dbReference>
<feature type="compositionally biased region" description="Gly residues" evidence="4">
    <location>
        <begin position="1178"/>
        <end position="1187"/>
    </location>
</feature>
<feature type="compositionally biased region" description="Polar residues" evidence="4">
    <location>
        <begin position="87"/>
        <end position="108"/>
    </location>
</feature>
<dbReference type="InterPro" id="IPR000331">
    <property type="entry name" value="Rap/Ran_GAP_dom"/>
</dbReference>
<dbReference type="PROSITE" id="PS50085">
    <property type="entry name" value="RAPGAP"/>
    <property type="match status" value="1"/>
</dbReference>
<evidence type="ECO:0000313" key="7">
    <source>
        <dbReference type="EMBL" id="JAP82507.1"/>
    </source>
</evidence>
<feature type="compositionally biased region" description="Low complexity" evidence="4">
    <location>
        <begin position="1219"/>
        <end position="1232"/>
    </location>
</feature>
<dbReference type="InterPro" id="IPR001478">
    <property type="entry name" value="PDZ"/>
</dbReference>
<sequence>MSSSVLRACSAQYYNACLPSGDALHRSGSANQLNGHHAQPQSSPSSHQLHTTSASAVHHPTAVGMSNATSVGPARPQRTHSERSQRTSRMSLYRSNSSLDLDHNNGSGNAVGEPGALRGGPSRRDYGSASSLDLLAASSGGDSSFFALLREYRATGQRREDQRSPGPANIQEFLRGRLDPAPAVQNASNTLAHGALEEGSSPRLKTKFQRLLDIRDRGKNWSRLPSASVTTGSVSATTGSSSGGGNQESSLFRKWKPGGRSESADARSLEPSLPDPADERLRRRALAHYDCQSLGANLSRASGRLASILGRRRNTTTGASAASMLQRAGAGGGLGEDGVEGVPDSGDGRQSALLLSCPFFRNEVGGEQQRQLGLTRATSRGLRSSRGGSPRNNGTNGPWHRPTCLSGLAILERPGLDDGACPYQRPTTLLDGVDRGALYYRTHFHGKGHQNWFGIDERLGPVAVSLRKDRLDVPNSARPSPGGAPQTLYRIIIRTSELAVLRCSLAEESLGGSVSNGRLSGSGSGANSLPVRELLELAAPELQTTCLRLAVPGPATEQQLLKLDEQGLMKSYKVGVMYCRAGQATEEEMYNNETAGPAFEEFLEMLGHKVRLKGFQNYRAGLDNKTDTTGLYSVYSTYEDCEIMFHVSTMLPYTPSNKQQLLRKRHIGNDIVTLVFQEPRALPFTPKNIRSHFQHVFIIVRAIEPCTSKTRYSVAVSRSKEVPVFGPPIPEGATFPKSKKFTDFILAKVINAENAAHRSEKFATMAQRTRQEYLKDLAANYSTNTTLDSGPKFSLLSFGSRKKERPRPRFVPDAFVRGAISWSVQVEDQGQGCVCDCILGISASSLVLLDDVTGEPVFGCATAAVLGWSSHSSSLKLFYHQGECVVLRARDSDADEAQEIVTRLACVTDGCETQELMLCRNTVGQLGFHVQSEGLVTEVEPHGLAWEAGLRRGCRLLEICKVAVATLSYDQMVDLLKTSVMVSVTVVPPHKDGSPRRGCPLQNCSYFGPDYDSSAGSDLGSPGGSTSGLLQRGGPAPAVGQQVPSYAKARARSDMQFRCTSQPQRPCEAPPADDRPSPVPPPVPARMARSPPGRGGSSPNERLARRAACNSLPPLVVAPPPSSTASGQSVTPRSGSGGSSPSLASLMLLEPLPGPLVVSRSELSLAQLSSHEQRQLRTGGGAGGGGHPSSASRQSRQHSPLDPSSAAGRDTQHHHRSQGDLSSLGSSTFSGLDRCGPLVQPVPQHMGSDYQSDSSSEWQLGAGSSADELSTCGSSHLGSPLPRRGLQERAPNHSPKIRLGCRVVSSGSAATTGEEVMRSPLASLRHAVPSTPRSASATHPLSSAGPSWSPSSAKGGGSSAGSSAGSAGGGSTFQEDLLRLIGPDYLDSDSEEPTWCPLGPSERPRSGPETPSSSLERAGRRQGLALRCHSSCPSTAEDVILTTAQPAQVIACCDLSPSAGASEASANNVADSASSGSSGNVKQPEQRLQDLEDKVVKLQETLAQEQHRKASLEHQVRQLQQENHRLHEQSETASAQLRRFADWFFGPSDT</sequence>
<dbReference type="PANTHER" id="PTHR15711">
    <property type="entry name" value="RAP GTPASE-ACTIVATING PROTEIN"/>
    <property type="match status" value="1"/>
</dbReference>
<feature type="domain" description="PDZ" evidence="6">
    <location>
        <begin position="915"/>
        <end position="979"/>
    </location>
</feature>
<feature type="region of interest" description="Disordered" evidence="4">
    <location>
        <begin position="1015"/>
        <end position="1146"/>
    </location>
</feature>
<feature type="compositionally biased region" description="Low complexity" evidence="4">
    <location>
        <begin position="226"/>
        <end position="240"/>
    </location>
</feature>
<feature type="compositionally biased region" description="Low complexity" evidence="4">
    <location>
        <begin position="1342"/>
        <end position="1353"/>
    </location>
</feature>
<dbReference type="FunFam" id="3.40.50.11210:FF:000002">
    <property type="entry name" value="Signal-induced proliferation-associated 1-like protein 1"/>
    <property type="match status" value="1"/>
</dbReference>
<dbReference type="InterPro" id="IPR036034">
    <property type="entry name" value="PDZ_sf"/>
</dbReference>
<feature type="region of interest" description="Disordered" evidence="4">
    <location>
        <begin position="222"/>
        <end position="277"/>
    </location>
</feature>
<organism evidence="7">
    <name type="scientific">Rhipicephalus appendiculatus</name>
    <name type="common">Brown ear tick</name>
    <dbReference type="NCBI Taxonomy" id="34631"/>
    <lineage>
        <taxon>Eukaryota</taxon>
        <taxon>Metazoa</taxon>
        <taxon>Ecdysozoa</taxon>
        <taxon>Arthropoda</taxon>
        <taxon>Chelicerata</taxon>
        <taxon>Arachnida</taxon>
        <taxon>Acari</taxon>
        <taxon>Parasitiformes</taxon>
        <taxon>Ixodida</taxon>
        <taxon>Ixodoidea</taxon>
        <taxon>Ixodidae</taxon>
        <taxon>Rhipicephalinae</taxon>
        <taxon>Rhipicephalus</taxon>
        <taxon>Rhipicephalus</taxon>
    </lineage>
</organism>
<keyword evidence="1" id="KW-0343">GTPase activation</keyword>
<dbReference type="SUPFAM" id="SSF111347">
    <property type="entry name" value="Rap/Ran-GAP"/>
    <property type="match status" value="1"/>
</dbReference>
<keyword evidence="3" id="KW-0175">Coiled coil</keyword>
<dbReference type="InterPro" id="IPR050989">
    <property type="entry name" value="Rap1_Ran_GAP"/>
</dbReference>
<dbReference type="GO" id="GO:0005737">
    <property type="term" value="C:cytoplasm"/>
    <property type="evidence" value="ECO:0007669"/>
    <property type="project" value="TreeGrafter"/>
</dbReference>
<evidence type="ECO:0000259" key="5">
    <source>
        <dbReference type="PROSITE" id="PS50085"/>
    </source>
</evidence>
<feature type="compositionally biased region" description="Polar residues" evidence="4">
    <location>
        <begin position="1331"/>
        <end position="1341"/>
    </location>
</feature>
<dbReference type="EMBL" id="GEDV01006050">
    <property type="protein sequence ID" value="JAP82507.1"/>
    <property type="molecule type" value="Transcribed_RNA"/>
</dbReference>
<feature type="compositionally biased region" description="Polar residues" evidence="4">
    <location>
        <begin position="1189"/>
        <end position="1198"/>
    </location>
</feature>
<dbReference type="PROSITE" id="PS50106">
    <property type="entry name" value="PDZ"/>
    <property type="match status" value="1"/>
</dbReference>
<name>A0A131YU63_RHIAP</name>